<proteinExistence type="predicted"/>
<keyword evidence="1" id="KW-0449">Lipoprotein</keyword>
<evidence type="ECO:0000313" key="2">
    <source>
        <dbReference type="Proteomes" id="UP000231564"/>
    </source>
</evidence>
<sequence>MELITKKTVITSSLLVMLFFSCTKGEKQIDEVKPSIDLSFASAFPKSCAKIKKGGLLHFKARFTDNEALGSYAIDIHNNFDHHTHDNYEIQCDLGPKKLPKRPFIYMKNFSIEGTVKSYEAAVSIPIPNAIDVGDYHFEIRVTDQTGWQKRQAVDIKITE</sequence>
<dbReference type="Pfam" id="PF15418">
    <property type="entry name" value="DUF4625"/>
    <property type="match status" value="1"/>
</dbReference>
<dbReference type="OrthoDB" id="670730at2"/>
<organism evidence="1 2">
    <name type="scientific">Tenacibaculum maritimum NCIMB 2154</name>
    <dbReference type="NCBI Taxonomy" id="1349785"/>
    <lineage>
        <taxon>Bacteria</taxon>
        <taxon>Pseudomonadati</taxon>
        <taxon>Bacteroidota</taxon>
        <taxon>Flavobacteriia</taxon>
        <taxon>Flavobacteriales</taxon>
        <taxon>Flavobacteriaceae</taxon>
        <taxon>Tenacibaculum</taxon>
    </lineage>
</organism>
<dbReference type="EMBL" id="LT634361">
    <property type="protein sequence ID" value="SFZ81246.1"/>
    <property type="molecule type" value="Genomic_DNA"/>
</dbReference>
<gene>
    <name evidence="1" type="ORF">MARIT_1014</name>
</gene>
<dbReference type="Proteomes" id="UP000231564">
    <property type="component" value="Chromosome MARIT"/>
</dbReference>
<dbReference type="KEGG" id="tmar:MARIT_1014"/>
<accession>A0A2H1E7Y1</accession>
<reference evidence="1 2" key="1">
    <citation type="submission" date="2016-11" db="EMBL/GenBank/DDBJ databases">
        <authorList>
            <person name="Jaros S."/>
            <person name="Januszkiewicz K."/>
            <person name="Wedrychowicz H."/>
        </authorList>
    </citation>
    <scope>NUCLEOTIDE SEQUENCE [LARGE SCALE GENOMIC DNA]</scope>
    <source>
        <strain evidence="1">NCIMB 2154T</strain>
    </source>
</reference>
<evidence type="ECO:0000313" key="1">
    <source>
        <dbReference type="EMBL" id="SFZ81246.1"/>
    </source>
</evidence>
<dbReference type="AlphaFoldDB" id="A0A2H1E7Y1"/>
<dbReference type="InterPro" id="IPR027829">
    <property type="entry name" value="DUF4625"/>
</dbReference>
<dbReference type="RefSeq" id="WP_100210925.1">
    <property type="nucleotide sequence ID" value="NZ_CP138495.1"/>
</dbReference>
<name>A0A2H1E7Y1_9FLAO</name>
<keyword evidence="2" id="KW-1185">Reference proteome</keyword>
<dbReference type="GeneID" id="47722582"/>
<protein>
    <submittedName>
        <fullName evidence="1">Probable lipoprotein</fullName>
    </submittedName>
</protein>
<dbReference type="STRING" id="1349785.GCA_000509405_01970"/>
<dbReference type="PROSITE" id="PS51257">
    <property type="entry name" value="PROKAR_LIPOPROTEIN"/>
    <property type="match status" value="1"/>
</dbReference>